<evidence type="ECO:0000313" key="8">
    <source>
        <dbReference type="Proteomes" id="UP001345219"/>
    </source>
</evidence>
<dbReference type="EMBL" id="JAXIOK010000015">
    <property type="protein sequence ID" value="KAK4753873.1"/>
    <property type="molecule type" value="Genomic_DNA"/>
</dbReference>
<evidence type="ECO:0000313" key="7">
    <source>
        <dbReference type="EMBL" id="KAK4753873.1"/>
    </source>
</evidence>
<keyword evidence="4" id="KW-0663">Pyridoxal phosphate</keyword>
<sequence length="465" mass="51843">MVKTAGTLKLALLVASCSIALNLSFVMKLYLGMGLRASSEQDNDGWTRRAAEEAEAVASTDCSGHGRAYLDGFLVHGKAACECNMCYGGHDCSEFSPDCPANADSGDPLFLEPYWREHAASSAVLVPGWHRMGYSYTGETLISEALEGQVRKLHAVVGNADTNGKFILFGAGSTQLLYAAVHALSHDKNTNTSSPVSVVAKIPYYNLFETQTDFFDSRRYDFLGDAAVWKNRSDSGFIEFVTSPNNPDDQLNQPLLKGPNVKTIHDRAYFWPHFTAIPASPPDEDLTIFSTSKLTGHAGSRVGWALIKDKGVYERMANHLLLNTIGVSRDSQLRSPKLLKVVLEDGGRGIFEFGYGKMKSRWQRLRSTVSLSNRFTLQKVPSQDCTFFQELMRESTPAYAWVKCEWEKDQDCLEVMRAANIIGRGGALFKADKRYVRLRLIRGDDDFDHLVNRLHKLISREERRG</sequence>
<feature type="domain" description="Alliinase EGF-like" evidence="5">
    <location>
        <begin position="46"/>
        <end position="99"/>
    </location>
</feature>
<evidence type="ECO:0000256" key="3">
    <source>
        <dbReference type="ARBA" id="ARBA00022576"/>
    </source>
</evidence>
<comment type="caution">
    <text evidence="7">The sequence shown here is derived from an EMBL/GenBank/DDBJ whole genome shotgun (WGS) entry which is preliminary data.</text>
</comment>
<organism evidence="7 8">
    <name type="scientific">Trapa incisa</name>
    <dbReference type="NCBI Taxonomy" id="236973"/>
    <lineage>
        <taxon>Eukaryota</taxon>
        <taxon>Viridiplantae</taxon>
        <taxon>Streptophyta</taxon>
        <taxon>Embryophyta</taxon>
        <taxon>Tracheophyta</taxon>
        <taxon>Spermatophyta</taxon>
        <taxon>Magnoliopsida</taxon>
        <taxon>eudicotyledons</taxon>
        <taxon>Gunneridae</taxon>
        <taxon>Pentapetalae</taxon>
        <taxon>rosids</taxon>
        <taxon>malvids</taxon>
        <taxon>Myrtales</taxon>
        <taxon>Lythraceae</taxon>
        <taxon>Trapa</taxon>
    </lineage>
</organism>
<dbReference type="Gene3D" id="2.10.25.30">
    <property type="entry name" value="EGF-like, alliinase"/>
    <property type="match status" value="1"/>
</dbReference>
<dbReference type="PANTHER" id="PTHR43795">
    <property type="entry name" value="BIFUNCTIONAL ASPARTATE AMINOTRANSFERASE AND GLUTAMATE/ASPARTATE-PREPHENATE AMINOTRANSFERASE-RELATED"/>
    <property type="match status" value="1"/>
</dbReference>
<evidence type="ECO:0008006" key="9">
    <source>
        <dbReference type="Google" id="ProtNLM"/>
    </source>
</evidence>
<evidence type="ECO:0000259" key="5">
    <source>
        <dbReference type="Pfam" id="PF04863"/>
    </source>
</evidence>
<evidence type="ECO:0000256" key="2">
    <source>
        <dbReference type="ARBA" id="ARBA00006312"/>
    </source>
</evidence>
<comment type="cofactor">
    <cofactor evidence="1">
        <name>pyridoxal 5'-phosphate</name>
        <dbReference type="ChEBI" id="CHEBI:597326"/>
    </cofactor>
</comment>
<dbReference type="InterPro" id="IPR050478">
    <property type="entry name" value="Ethylene_sulfur-biosynth"/>
</dbReference>
<dbReference type="Proteomes" id="UP001345219">
    <property type="component" value="Chromosome 2"/>
</dbReference>
<dbReference type="InterPro" id="IPR006947">
    <property type="entry name" value="EGF_alliinase"/>
</dbReference>
<dbReference type="GO" id="GO:0016846">
    <property type="term" value="F:carbon-sulfur lyase activity"/>
    <property type="evidence" value="ECO:0007669"/>
    <property type="project" value="InterPro"/>
</dbReference>
<comment type="similarity">
    <text evidence="2">Belongs to the alliinase family.</text>
</comment>
<name>A0AAN7PUE4_9MYRT</name>
<dbReference type="InterPro" id="IPR037029">
    <property type="entry name" value="Alliinase_N_sf"/>
</dbReference>
<dbReference type="AlphaFoldDB" id="A0AAN7PUE4"/>
<dbReference type="InterPro" id="IPR015424">
    <property type="entry name" value="PyrdxlP-dep_Trfase"/>
</dbReference>
<protein>
    <recommendedName>
        <fullName evidence="9">Tryptophan aminotransferase-related protein 4</fullName>
    </recommendedName>
</protein>
<dbReference type="GO" id="GO:0008483">
    <property type="term" value="F:transaminase activity"/>
    <property type="evidence" value="ECO:0007669"/>
    <property type="project" value="UniProtKB-KW"/>
</dbReference>
<accession>A0AAN7PUE4</accession>
<evidence type="ECO:0000256" key="4">
    <source>
        <dbReference type="ARBA" id="ARBA00022898"/>
    </source>
</evidence>
<keyword evidence="8" id="KW-1185">Reference proteome</keyword>
<dbReference type="SUPFAM" id="SSF53383">
    <property type="entry name" value="PLP-dependent transferases"/>
    <property type="match status" value="1"/>
</dbReference>
<dbReference type="InterPro" id="IPR006948">
    <property type="entry name" value="Alliinase_C"/>
</dbReference>
<keyword evidence="3" id="KW-0032">Aminotransferase</keyword>
<feature type="domain" description="Alliinase C-terminal" evidence="6">
    <location>
        <begin position="101"/>
        <end position="457"/>
    </location>
</feature>
<dbReference type="InterPro" id="IPR015421">
    <property type="entry name" value="PyrdxlP-dep_Trfase_major"/>
</dbReference>
<dbReference type="Gene3D" id="3.40.640.10">
    <property type="entry name" value="Type I PLP-dependent aspartate aminotransferase-like (Major domain)"/>
    <property type="match status" value="1"/>
</dbReference>
<dbReference type="Pfam" id="PF04864">
    <property type="entry name" value="Alliinase_C"/>
    <property type="match status" value="1"/>
</dbReference>
<dbReference type="GO" id="GO:0006520">
    <property type="term" value="P:amino acid metabolic process"/>
    <property type="evidence" value="ECO:0007669"/>
    <property type="project" value="TreeGrafter"/>
</dbReference>
<dbReference type="InterPro" id="IPR015422">
    <property type="entry name" value="PyrdxlP-dep_Trfase_small"/>
</dbReference>
<keyword evidence="3" id="KW-0808">Transferase</keyword>
<evidence type="ECO:0000259" key="6">
    <source>
        <dbReference type="Pfam" id="PF04864"/>
    </source>
</evidence>
<reference evidence="7 8" key="1">
    <citation type="journal article" date="2023" name="Hortic Res">
        <title>Pangenome of water caltrop reveals structural variations and asymmetric subgenome divergence after allopolyploidization.</title>
        <authorList>
            <person name="Zhang X."/>
            <person name="Chen Y."/>
            <person name="Wang L."/>
            <person name="Yuan Y."/>
            <person name="Fang M."/>
            <person name="Shi L."/>
            <person name="Lu R."/>
            <person name="Comes H.P."/>
            <person name="Ma Y."/>
            <person name="Chen Y."/>
            <person name="Huang G."/>
            <person name="Zhou Y."/>
            <person name="Zheng Z."/>
            <person name="Qiu Y."/>
        </authorList>
    </citation>
    <scope>NUCLEOTIDE SEQUENCE [LARGE SCALE GENOMIC DNA]</scope>
    <source>
        <tissue evidence="7">Roots</tissue>
    </source>
</reference>
<dbReference type="Pfam" id="PF04863">
    <property type="entry name" value="EGF_alliinase"/>
    <property type="match status" value="1"/>
</dbReference>
<gene>
    <name evidence="7" type="ORF">SAY87_001977</name>
</gene>
<dbReference type="PANTHER" id="PTHR43795:SF20">
    <property type="entry name" value="TRYPTOPHAN AMINOTRANSFERASE-RELATED PROTEIN 3"/>
    <property type="match status" value="1"/>
</dbReference>
<dbReference type="Gene3D" id="3.90.1150.10">
    <property type="entry name" value="Aspartate Aminotransferase, domain 1"/>
    <property type="match status" value="1"/>
</dbReference>
<evidence type="ECO:0000256" key="1">
    <source>
        <dbReference type="ARBA" id="ARBA00001933"/>
    </source>
</evidence>
<proteinExistence type="inferred from homology"/>